<keyword evidence="1" id="KW-0472">Membrane</keyword>
<reference evidence="2" key="1">
    <citation type="submission" date="2020-12" db="EMBL/GenBank/DDBJ databases">
        <title>The genome sequence of Inhella sp. 1Y17.</title>
        <authorList>
            <person name="Liu Y."/>
        </authorList>
    </citation>
    <scope>NUCLEOTIDE SEQUENCE</scope>
    <source>
        <strain evidence="2">1Y17</strain>
    </source>
</reference>
<feature type="transmembrane region" description="Helical" evidence="1">
    <location>
        <begin position="198"/>
        <end position="218"/>
    </location>
</feature>
<keyword evidence="1" id="KW-1133">Transmembrane helix</keyword>
<protein>
    <submittedName>
        <fullName evidence="2">ABC-2 transporter permease</fullName>
    </submittedName>
</protein>
<keyword evidence="1" id="KW-0812">Transmembrane</keyword>
<name>A0A931NHN7_9BURK</name>
<evidence type="ECO:0000313" key="3">
    <source>
        <dbReference type="Proteomes" id="UP000613266"/>
    </source>
</evidence>
<feature type="transmembrane region" description="Helical" evidence="1">
    <location>
        <begin position="25"/>
        <end position="42"/>
    </location>
</feature>
<gene>
    <name evidence="2" type="ORF">I7X39_16180</name>
</gene>
<feature type="transmembrane region" description="Helical" evidence="1">
    <location>
        <begin position="128"/>
        <end position="152"/>
    </location>
</feature>
<accession>A0A931NHN7</accession>
<feature type="transmembrane region" description="Helical" evidence="1">
    <location>
        <begin position="158"/>
        <end position="177"/>
    </location>
</feature>
<evidence type="ECO:0000256" key="1">
    <source>
        <dbReference type="SAM" id="Phobius"/>
    </source>
</evidence>
<dbReference type="RefSeq" id="WP_198112202.1">
    <property type="nucleotide sequence ID" value="NZ_JAEDAK010000012.1"/>
</dbReference>
<dbReference type="Proteomes" id="UP000613266">
    <property type="component" value="Unassembled WGS sequence"/>
</dbReference>
<organism evidence="2 3">
    <name type="scientific">Inhella proteolytica</name>
    <dbReference type="NCBI Taxonomy" id="2795029"/>
    <lineage>
        <taxon>Bacteria</taxon>
        <taxon>Pseudomonadati</taxon>
        <taxon>Pseudomonadota</taxon>
        <taxon>Betaproteobacteria</taxon>
        <taxon>Burkholderiales</taxon>
        <taxon>Sphaerotilaceae</taxon>
        <taxon>Inhella</taxon>
    </lineage>
</organism>
<sequence length="227" mass="24552">MKASLNLPAIRALVVKDWQLFEKQLAAYVAAGLLALALIGHATRWSFYLGSLLLIIVMVAVSCFAISTSVLNERKEKTLAFVMSLPVAPLDFYLAKLVSNLVTFGVPFGLLAAGAVAVTLWTPVPDGLLTLVLLLCGHLLLAYCVALCVALQVESEGWNIFAMIASSALINPFMAGLSQIPDIARHWQGDTVVWSWQALSILALQGLGSLALLAYAGWRHLRKQAFF</sequence>
<dbReference type="AlphaFoldDB" id="A0A931NHN7"/>
<evidence type="ECO:0000313" key="2">
    <source>
        <dbReference type="EMBL" id="MBH9578431.1"/>
    </source>
</evidence>
<feature type="transmembrane region" description="Helical" evidence="1">
    <location>
        <begin position="48"/>
        <end position="71"/>
    </location>
</feature>
<keyword evidence="3" id="KW-1185">Reference proteome</keyword>
<comment type="caution">
    <text evidence="2">The sequence shown here is derived from an EMBL/GenBank/DDBJ whole genome shotgun (WGS) entry which is preliminary data.</text>
</comment>
<dbReference type="EMBL" id="JAEDAK010000012">
    <property type="protein sequence ID" value="MBH9578431.1"/>
    <property type="molecule type" value="Genomic_DNA"/>
</dbReference>
<proteinExistence type="predicted"/>
<feature type="transmembrane region" description="Helical" evidence="1">
    <location>
        <begin position="101"/>
        <end position="121"/>
    </location>
</feature>